<proteinExistence type="predicted"/>
<keyword evidence="1 3" id="KW-0238">DNA-binding</keyword>
<dbReference type="PROSITE" id="PS50995">
    <property type="entry name" value="HTH_MARR_2"/>
    <property type="match status" value="1"/>
</dbReference>
<evidence type="ECO:0000313" key="3">
    <source>
        <dbReference type="EMBL" id="RED55771.1"/>
    </source>
</evidence>
<dbReference type="InterPro" id="IPR036390">
    <property type="entry name" value="WH_DNA-bd_sf"/>
</dbReference>
<dbReference type="GO" id="GO:0006950">
    <property type="term" value="P:response to stress"/>
    <property type="evidence" value="ECO:0007669"/>
    <property type="project" value="TreeGrafter"/>
</dbReference>
<dbReference type="SUPFAM" id="SSF46785">
    <property type="entry name" value="Winged helix' DNA-binding domain"/>
    <property type="match status" value="1"/>
</dbReference>
<dbReference type="EMBL" id="QRDY01000016">
    <property type="protein sequence ID" value="RED55771.1"/>
    <property type="molecule type" value="Genomic_DNA"/>
</dbReference>
<gene>
    <name evidence="3" type="ORF">DFP95_11697</name>
</gene>
<dbReference type="SMART" id="SM00347">
    <property type="entry name" value="HTH_MARR"/>
    <property type="match status" value="1"/>
</dbReference>
<dbReference type="AlphaFoldDB" id="A0A3D9I294"/>
<sequence length="180" mass="20537">MVDMSTQQHFSTLWLTRQPCYYVAMDKNELSDNEMRIWNMWKGSFKRIFGRVVKDMSEHTGLSEGDFGVLDRLAQFGDGKLRQQELADSMDWDKSRLSHHLTRMEKRGLVLRKTLDKDRSVQVIITSTGKSALDGALPIVSKAIRTHFLDQLTDQDIESITKLADRTKSRSSAAGKDSTP</sequence>
<dbReference type="Gene3D" id="1.10.10.10">
    <property type="entry name" value="Winged helix-like DNA-binding domain superfamily/Winged helix DNA-binding domain"/>
    <property type="match status" value="1"/>
</dbReference>
<dbReference type="InterPro" id="IPR000835">
    <property type="entry name" value="HTH_MarR-typ"/>
</dbReference>
<reference evidence="3 4" key="1">
    <citation type="submission" date="2018-07" db="EMBL/GenBank/DDBJ databases">
        <title>Genomic Encyclopedia of Type Strains, Phase III (KMG-III): the genomes of soil and plant-associated and newly described type strains.</title>
        <authorList>
            <person name="Whitman W."/>
        </authorList>
    </citation>
    <scope>NUCLEOTIDE SEQUENCE [LARGE SCALE GENOMIC DNA]</scope>
    <source>
        <strain evidence="3 4">CECT 8236</strain>
    </source>
</reference>
<protein>
    <submittedName>
        <fullName evidence="3">DNA-binding MarR family transcriptional regulator</fullName>
    </submittedName>
</protein>
<dbReference type="GO" id="GO:0003677">
    <property type="term" value="F:DNA binding"/>
    <property type="evidence" value="ECO:0007669"/>
    <property type="project" value="UniProtKB-KW"/>
</dbReference>
<dbReference type="InterPro" id="IPR036388">
    <property type="entry name" value="WH-like_DNA-bd_sf"/>
</dbReference>
<organism evidence="3 4">
    <name type="scientific">Cohnella lupini</name>
    <dbReference type="NCBI Taxonomy" id="1294267"/>
    <lineage>
        <taxon>Bacteria</taxon>
        <taxon>Bacillati</taxon>
        <taxon>Bacillota</taxon>
        <taxon>Bacilli</taxon>
        <taxon>Bacillales</taxon>
        <taxon>Paenibacillaceae</taxon>
        <taxon>Cohnella</taxon>
    </lineage>
</organism>
<dbReference type="Pfam" id="PF01047">
    <property type="entry name" value="MarR"/>
    <property type="match status" value="1"/>
</dbReference>
<evidence type="ECO:0000256" key="1">
    <source>
        <dbReference type="ARBA" id="ARBA00023125"/>
    </source>
</evidence>
<keyword evidence="4" id="KW-1185">Reference proteome</keyword>
<dbReference type="InterPro" id="IPR039422">
    <property type="entry name" value="MarR/SlyA-like"/>
</dbReference>
<dbReference type="PANTHER" id="PTHR33164">
    <property type="entry name" value="TRANSCRIPTIONAL REGULATOR, MARR FAMILY"/>
    <property type="match status" value="1"/>
</dbReference>
<evidence type="ECO:0000313" key="4">
    <source>
        <dbReference type="Proteomes" id="UP000256869"/>
    </source>
</evidence>
<dbReference type="GO" id="GO:0003700">
    <property type="term" value="F:DNA-binding transcription factor activity"/>
    <property type="evidence" value="ECO:0007669"/>
    <property type="project" value="InterPro"/>
</dbReference>
<comment type="caution">
    <text evidence="3">The sequence shown here is derived from an EMBL/GenBank/DDBJ whole genome shotgun (WGS) entry which is preliminary data.</text>
</comment>
<evidence type="ECO:0000259" key="2">
    <source>
        <dbReference type="PROSITE" id="PS50995"/>
    </source>
</evidence>
<dbReference type="PANTHER" id="PTHR33164:SF99">
    <property type="entry name" value="MARR FAMILY REGULATORY PROTEIN"/>
    <property type="match status" value="1"/>
</dbReference>
<feature type="domain" description="HTH marR-type" evidence="2">
    <location>
        <begin position="27"/>
        <end position="169"/>
    </location>
</feature>
<name>A0A3D9I294_9BACL</name>
<accession>A0A3D9I294</accession>
<dbReference type="Proteomes" id="UP000256869">
    <property type="component" value="Unassembled WGS sequence"/>
</dbReference>